<dbReference type="EMBL" id="CM000782">
    <property type="protein sequence ID" value="AQK86717.1"/>
    <property type="molecule type" value="Genomic_DNA"/>
</dbReference>
<feature type="region of interest" description="Disordered" evidence="1">
    <location>
        <begin position="147"/>
        <end position="167"/>
    </location>
</feature>
<organism evidence="2">
    <name type="scientific">Zea mays</name>
    <name type="common">Maize</name>
    <dbReference type="NCBI Taxonomy" id="4577"/>
    <lineage>
        <taxon>Eukaryota</taxon>
        <taxon>Viridiplantae</taxon>
        <taxon>Streptophyta</taxon>
        <taxon>Embryophyta</taxon>
        <taxon>Tracheophyta</taxon>
        <taxon>Spermatophyta</taxon>
        <taxon>Magnoliopsida</taxon>
        <taxon>Liliopsida</taxon>
        <taxon>Poales</taxon>
        <taxon>Poaceae</taxon>
        <taxon>PACMAD clade</taxon>
        <taxon>Panicoideae</taxon>
        <taxon>Andropogonodae</taxon>
        <taxon>Andropogoneae</taxon>
        <taxon>Tripsacinae</taxon>
        <taxon>Zea</taxon>
    </lineage>
</organism>
<name>A0A1D6M6L4_MAIZE</name>
<dbReference type="PaxDb" id="4577-GRMZM2G323938_P01"/>
<accession>A0A1D6M6L4</accession>
<dbReference type="ExpressionAtlas" id="A0A1D6M6L4">
    <property type="expression patterns" value="baseline and differential"/>
</dbReference>
<reference evidence="4" key="1">
    <citation type="journal article" date="2009" name="Science">
        <title>The B73 maize genome: complexity, diversity, and dynamics.</title>
        <authorList>
            <person name="Schnable P.S."/>
            <person name="Ware D."/>
            <person name="Fulton R.S."/>
            <person name="Stein J.C."/>
            <person name="Wei F."/>
            <person name="Pasternak S."/>
            <person name="Liang C."/>
            <person name="Zhang J."/>
            <person name="Fulton L."/>
            <person name="Graves T.A."/>
            <person name="Minx P."/>
            <person name="Reily A.D."/>
            <person name="Courtney L."/>
            <person name="Kruchowski S.S."/>
            <person name="Tomlinson C."/>
            <person name="Strong C."/>
            <person name="Delehaunty K."/>
            <person name="Fronick C."/>
            <person name="Courtney B."/>
            <person name="Rock S.M."/>
            <person name="Belter E."/>
            <person name="Du F."/>
            <person name="Kim K."/>
            <person name="Abbott R.M."/>
            <person name="Cotton M."/>
            <person name="Levy A."/>
            <person name="Marchetto P."/>
            <person name="Ochoa K."/>
            <person name="Jackson S.M."/>
            <person name="Gillam B."/>
            <person name="Chen W."/>
            <person name="Yan L."/>
            <person name="Higginbotham J."/>
            <person name="Cardenas M."/>
            <person name="Waligorski J."/>
            <person name="Applebaum E."/>
            <person name="Phelps L."/>
            <person name="Falcone J."/>
            <person name="Kanchi K."/>
            <person name="Thane T."/>
            <person name="Scimone A."/>
            <person name="Thane N."/>
            <person name="Henke J."/>
            <person name="Wang T."/>
            <person name="Ruppert J."/>
            <person name="Shah N."/>
            <person name="Rotter K."/>
            <person name="Hodges J."/>
            <person name="Ingenthron E."/>
            <person name="Cordes M."/>
            <person name="Kohlberg S."/>
            <person name="Sgro J."/>
            <person name="Delgado B."/>
            <person name="Mead K."/>
            <person name="Chinwalla A."/>
            <person name="Leonard S."/>
            <person name="Crouse K."/>
            <person name="Collura K."/>
            <person name="Kudrna D."/>
            <person name="Currie J."/>
            <person name="He R."/>
            <person name="Angelova A."/>
            <person name="Rajasekar S."/>
            <person name="Mueller T."/>
            <person name="Lomeli R."/>
            <person name="Scara G."/>
            <person name="Ko A."/>
            <person name="Delaney K."/>
            <person name="Wissotski M."/>
            <person name="Lopez G."/>
            <person name="Campos D."/>
            <person name="Braidotti M."/>
            <person name="Ashley E."/>
            <person name="Golser W."/>
            <person name="Kim H."/>
            <person name="Lee S."/>
            <person name="Lin J."/>
            <person name="Dujmic Z."/>
            <person name="Kim W."/>
            <person name="Talag J."/>
            <person name="Zuccolo A."/>
            <person name="Fan C."/>
            <person name="Sebastian A."/>
            <person name="Kramer M."/>
            <person name="Spiegel L."/>
            <person name="Nascimento L."/>
            <person name="Zutavern T."/>
            <person name="Miller B."/>
            <person name="Ambroise C."/>
            <person name="Muller S."/>
            <person name="Spooner W."/>
            <person name="Narechania A."/>
            <person name="Ren L."/>
            <person name="Wei S."/>
            <person name="Kumari S."/>
            <person name="Faga B."/>
            <person name="Levy M.J."/>
            <person name="McMahan L."/>
            <person name="Van Buren P."/>
            <person name="Vaughn M.W."/>
            <person name="Ying K."/>
            <person name="Yeh C.-T."/>
            <person name="Emrich S.J."/>
            <person name="Jia Y."/>
            <person name="Kalyanaraman A."/>
            <person name="Hsia A.-P."/>
            <person name="Barbazuk W.B."/>
            <person name="Baucom R.S."/>
            <person name="Brutnell T.P."/>
            <person name="Carpita N.C."/>
            <person name="Chaparro C."/>
            <person name="Chia J.-M."/>
            <person name="Deragon J.-M."/>
            <person name="Estill J.C."/>
            <person name="Fu Y."/>
            <person name="Jeddeloh J.A."/>
            <person name="Han Y."/>
            <person name="Lee H."/>
            <person name="Li P."/>
            <person name="Lisch D.R."/>
            <person name="Liu S."/>
            <person name="Liu Z."/>
            <person name="Nagel D.H."/>
            <person name="McCann M.C."/>
            <person name="SanMiguel P."/>
            <person name="Myers A.M."/>
            <person name="Nettleton D."/>
            <person name="Nguyen J."/>
            <person name="Penning B.W."/>
            <person name="Ponnala L."/>
            <person name="Schneider K.L."/>
            <person name="Schwartz D.C."/>
            <person name="Sharma A."/>
            <person name="Soderlund C."/>
            <person name="Springer N.M."/>
            <person name="Sun Q."/>
            <person name="Wang H."/>
            <person name="Waterman M."/>
            <person name="Westerman R."/>
            <person name="Wolfgruber T.K."/>
            <person name="Yang L."/>
            <person name="Yu Y."/>
            <person name="Zhang L."/>
            <person name="Zhou S."/>
            <person name="Zhu Q."/>
            <person name="Bennetzen J.L."/>
            <person name="Dawe R.K."/>
            <person name="Jiang J."/>
            <person name="Jiang N."/>
            <person name="Presting G.G."/>
            <person name="Wessler S.R."/>
            <person name="Aluru S."/>
            <person name="Martienssen R.A."/>
            <person name="Clifton S.W."/>
            <person name="McCombie W.R."/>
            <person name="Wing R.A."/>
            <person name="Wilson R.K."/>
        </authorList>
    </citation>
    <scope>NUCLEOTIDE SEQUENCE [LARGE SCALE GENOMIC DNA]</scope>
    <source>
        <strain evidence="4">cv. B73</strain>
    </source>
</reference>
<dbReference type="PANTHER" id="PTHR48196:SF1">
    <property type="entry name" value="DUF630 DOMAIN-CONTAINING PROTEIN"/>
    <property type="match status" value="1"/>
</dbReference>
<proteinExistence type="predicted"/>
<reference evidence="3" key="3">
    <citation type="submission" date="2019-07" db="EMBL/GenBank/DDBJ databases">
        <authorList>
            <person name="Seetharam A."/>
            <person name="Woodhouse M."/>
            <person name="Cannon E."/>
        </authorList>
    </citation>
    <scope>NUCLEOTIDE SEQUENCE [LARGE SCALE GENOMIC DNA]</scope>
    <source>
        <strain evidence="3">cv. B73</strain>
    </source>
</reference>
<gene>
    <name evidence="2" type="ORF">ZEAMMB73_Zm00001d038479</name>
</gene>
<keyword evidence="4" id="KW-1185">Reference proteome</keyword>
<dbReference type="AlphaFoldDB" id="A0A1D6M6L4"/>
<evidence type="ECO:0000313" key="3">
    <source>
        <dbReference type="EnsemblPlants" id="Zm00001eb290640_P001"/>
    </source>
</evidence>
<evidence type="ECO:0000313" key="4">
    <source>
        <dbReference type="Proteomes" id="UP000007305"/>
    </source>
</evidence>
<feature type="region of interest" description="Disordered" evidence="1">
    <location>
        <begin position="71"/>
        <end position="112"/>
    </location>
</feature>
<dbReference type="PANTHER" id="PTHR48196">
    <property type="entry name" value="DUF630 DOMAIN-CONTAINING PROTEIN"/>
    <property type="match status" value="1"/>
</dbReference>
<reference evidence="2" key="2">
    <citation type="submission" date="2015-12" db="EMBL/GenBank/DDBJ databases">
        <title>Update maize B73 reference genome by single molecule sequencing technologies.</title>
        <authorList>
            <consortium name="Maize Genome Sequencing Project"/>
            <person name="Ware D."/>
        </authorList>
    </citation>
    <scope>NUCLEOTIDE SEQUENCE</scope>
    <source>
        <tissue evidence="2">Seedling</tissue>
    </source>
</reference>
<dbReference type="OMA" id="RWMERAT"/>
<dbReference type="eggNOG" id="ENOG502SBEC">
    <property type="taxonomic scope" value="Eukaryota"/>
</dbReference>
<evidence type="ECO:0000256" key="1">
    <source>
        <dbReference type="SAM" id="MobiDB-lite"/>
    </source>
</evidence>
<dbReference type="EnsemblPlants" id="Zm00001eb290640_T001">
    <property type="protein sequence ID" value="Zm00001eb290640_P001"/>
    <property type="gene ID" value="Zm00001eb290640"/>
</dbReference>
<protein>
    <submittedName>
        <fullName evidence="2 3">Uncharacterized protein</fullName>
    </submittedName>
</protein>
<dbReference type="Proteomes" id="UP000007305">
    <property type="component" value="Chromosome 6"/>
</dbReference>
<dbReference type="FunCoup" id="A0A1D6M6L4">
    <property type="interactions" value="32"/>
</dbReference>
<sequence length="167" mass="18460">MDMDEQGKLPAGGAAVVAVDVVMSRFSLDVSAGCGGRHSTLLDEYERLAFEAQLNRAIVLRRCYSEPSPVRYAEAEHQRPPAGADDARAPPPPRGAPDLQGGAARRDGGGGGDGDGGCRFWRLHEVLARWIEALRPVLRWLRSPWECRRRKQPPPPPPRVQLMDYLR</sequence>
<reference evidence="3" key="4">
    <citation type="submission" date="2021-05" db="UniProtKB">
        <authorList>
            <consortium name="EnsemblPlants"/>
        </authorList>
    </citation>
    <scope>IDENTIFICATION</scope>
    <source>
        <strain evidence="3">cv. B73</strain>
    </source>
</reference>
<evidence type="ECO:0000313" key="2">
    <source>
        <dbReference type="EMBL" id="AQK86717.1"/>
    </source>
</evidence>
<dbReference type="Gramene" id="Zm00001eb290640_T001">
    <property type="protein sequence ID" value="Zm00001eb290640_P001"/>
    <property type="gene ID" value="Zm00001eb290640"/>
</dbReference>